<keyword evidence="7" id="KW-1185">Reference proteome</keyword>
<feature type="domain" description="RNA-binding S4" evidence="5">
    <location>
        <begin position="20"/>
        <end position="78"/>
    </location>
</feature>
<comment type="similarity">
    <text evidence="1 4">Belongs to the pseudouridine synthase RsuA family.</text>
</comment>
<organism evidence="6 7">
    <name type="scientific">Clostridium fungisolvens</name>
    <dbReference type="NCBI Taxonomy" id="1604897"/>
    <lineage>
        <taxon>Bacteria</taxon>
        <taxon>Bacillati</taxon>
        <taxon>Bacillota</taxon>
        <taxon>Clostridia</taxon>
        <taxon>Eubacteriales</taxon>
        <taxon>Clostridiaceae</taxon>
        <taxon>Clostridium</taxon>
    </lineage>
</organism>
<dbReference type="SUPFAM" id="SSF55174">
    <property type="entry name" value="Alpha-L RNA-binding motif"/>
    <property type="match status" value="1"/>
</dbReference>
<sequence length="259" mass="29346">MKSNIKKKNVVIHNEKKEELRINKYISETGICSRREADKLIEQGRVTIDGQIATTGTKVGLNQKVLIDGKPIAKENEAVYIVLNKPVGITCTTEKKIKGNIVDFVNHKKRIFPIGRLDKDSQGLILLTNDGDIVNKILRAGNNHEKEYIVTVNKPITDEFITNMAKGVPVLGVITKKCVVKREGKNVFRIVLTQGLNRQIRRMCEYFGYKVVKLERIRIMNINLGNLKIGQWRELNRKEIDGINKLISDSVKTEEASTP</sequence>
<dbReference type="InterPro" id="IPR000748">
    <property type="entry name" value="PsdUridine_synth_RsuA/RluB/E/F"/>
</dbReference>
<dbReference type="CDD" id="cd02554">
    <property type="entry name" value="PseudoU_synth_RluF"/>
    <property type="match status" value="1"/>
</dbReference>
<dbReference type="InterPro" id="IPR006145">
    <property type="entry name" value="PsdUridine_synth_RsuA/RluA"/>
</dbReference>
<dbReference type="AlphaFoldDB" id="A0A6V8SLT4"/>
<evidence type="ECO:0000256" key="1">
    <source>
        <dbReference type="ARBA" id="ARBA00008348"/>
    </source>
</evidence>
<dbReference type="Gene3D" id="3.30.70.1560">
    <property type="entry name" value="Alpha-L RNA-binding motif"/>
    <property type="match status" value="1"/>
</dbReference>
<dbReference type="InterPro" id="IPR018496">
    <property type="entry name" value="PsdUridine_synth_RsuA/RluB_CS"/>
</dbReference>
<proteinExistence type="inferred from homology"/>
<dbReference type="EC" id="5.4.99.-" evidence="4"/>
<dbReference type="InterPro" id="IPR050343">
    <property type="entry name" value="RsuA_PseudoU_synthase"/>
</dbReference>
<dbReference type="EMBL" id="BLZR01000001">
    <property type="protein sequence ID" value="GFP77701.1"/>
    <property type="molecule type" value="Genomic_DNA"/>
</dbReference>
<keyword evidence="2 4" id="KW-0413">Isomerase</keyword>
<gene>
    <name evidence="6" type="ORF">bsdtw1_03861</name>
</gene>
<reference evidence="6 7" key="1">
    <citation type="submission" date="2020-07" db="EMBL/GenBank/DDBJ databases">
        <title>A new beta-1,3-glucan-decomposing anaerobic bacterium isolated from anoxic soil subjected to biological soil disinfestation.</title>
        <authorList>
            <person name="Ueki A."/>
            <person name="Tonouchi A."/>
        </authorList>
    </citation>
    <scope>NUCLEOTIDE SEQUENCE [LARGE SCALE GENOMIC DNA]</scope>
    <source>
        <strain evidence="6 7">TW1</strain>
    </source>
</reference>
<dbReference type="InterPro" id="IPR020103">
    <property type="entry name" value="PsdUridine_synth_cat_dom_sf"/>
</dbReference>
<name>A0A6V8SLT4_9CLOT</name>
<comment type="caution">
    <text evidence="6">The sequence shown here is derived from an EMBL/GenBank/DDBJ whole genome shotgun (WGS) entry which is preliminary data.</text>
</comment>
<protein>
    <recommendedName>
        <fullName evidence="4">Pseudouridine synthase</fullName>
        <ecNumber evidence="4">5.4.99.-</ecNumber>
    </recommendedName>
</protein>
<evidence type="ECO:0000256" key="2">
    <source>
        <dbReference type="ARBA" id="ARBA00023235"/>
    </source>
</evidence>
<dbReference type="RefSeq" id="WP_183279066.1">
    <property type="nucleotide sequence ID" value="NZ_BLZR01000001.1"/>
</dbReference>
<dbReference type="InterPro" id="IPR042092">
    <property type="entry name" value="PsdUridine_s_RsuA/RluB/E/F_cat"/>
</dbReference>
<dbReference type="Pfam" id="PF01479">
    <property type="entry name" value="S4"/>
    <property type="match status" value="1"/>
</dbReference>
<dbReference type="FunFam" id="3.10.290.10:FF:000003">
    <property type="entry name" value="Pseudouridine synthase"/>
    <property type="match status" value="1"/>
</dbReference>
<evidence type="ECO:0000259" key="5">
    <source>
        <dbReference type="SMART" id="SM00363"/>
    </source>
</evidence>
<evidence type="ECO:0000313" key="7">
    <source>
        <dbReference type="Proteomes" id="UP000580568"/>
    </source>
</evidence>
<dbReference type="InterPro" id="IPR020094">
    <property type="entry name" value="TruA/RsuA/RluB/E/F_N"/>
</dbReference>
<dbReference type="FunFam" id="3.30.70.1560:FF:000002">
    <property type="entry name" value="Pseudouridine synthase"/>
    <property type="match status" value="1"/>
</dbReference>
<evidence type="ECO:0000256" key="4">
    <source>
        <dbReference type="RuleBase" id="RU003887"/>
    </source>
</evidence>
<dbReference type="SMART" id="SM00363">
    <property type="entry name" value="S4"/>
    <property type="match status" value="1"/>
</dbReference>
<dbReference type="InterPro" id="IPR002942">
    <property type="entry name" value="S4_RNA-bd"/>
</dbReference>
<evidence type="ECO:0000256" key="3">
    <source>
        <dbReference type="PROSITE-ProRule" id="PRU00182"/>
    </source>
</evidence>
<keyword evidence="3" id="KW-0694">RNA-binding</keyword>
<dbReference type="NCBIfam" id="TIGR00093">
    <property type="entry name" value="pseudouridine synthase"/>
    <property type="match status" value="1"/>
</dbReference>
<evidence type="ECO:0000313" key="6">
    <source>
        <dbReference type="EMBL" id="GFP77701.1"/>
    </source>
</evidence>
<dbReference type="Gene3D" id="3.10.290.10">
    <property type="entry name" value="RNA-binding S4 domain"/>
    <property type="match status" value="1"/>
</dbReference>
<dbReference type="GO" id="GO:0003723">
    <property type="term" value="F:RNA binding"/>
    <property type="evidence" value="ECO:0007669"/>
    <property type="project" value="UniProtKB-KW"/>
</dbReference>
<dbReference type="Gene3D" id="3.30.70.580">
    <property type="entry name" value="Pseudouridine synthase I, catalytic domain, N-terminal subdomain"/>
    <property type="match status" value="1"/>
</dbReference>
<dbReference type="PANTHER" id="PTHR47683:SF2">
    <property type="entry name" value="RNA-BINDING S4 DOMAIN-CONTAINING PROTEIN"/>
    <property type="match status" value="1"/>
</dbReference>
<dbReference type="CDD" id="cd00165">
    <property type="entry name" value="S4"/>
    <property type="match status" value="1"/>
</dbReference>
<dbReference type="PANTHER" id="PTHR47683">
    <property type="entry name" value="PSEUDOURIDINE SYNTHASE FAMILY PROTEIN-RELATED"/>
    <property type="match status" value="1"/>
</dbReference>
<dbReference type="NCBIfam" id="NF007784">
    <property type="entry name" value="PRK10475.1"/>
    <property type="match status" value="1"/>
</dbReference>
<dbReference type="GO" id="GO:0120159">
    <property type="term" value="F:rRNA pseudouridine synthase activity"/>
    <property type="evidence" value="ECO:0007669"/>
    <property type="project" value="UniProtKB-ARBA"/>
</dbReference>
<accession>A0A6V8SLT4</accession>
<dbReference type="PROSITE" id="PS01149">
    <property type="entry name" value="PSI_RSU"/>
    <property type="match status" value="1"/>
</dbReference>
<dbReference type="InterPro" id="IPR036986">
    <property type="entry name" value="S4_RNA-bd_sf"/>
</dbReference>
<dbReference type="GO" id="GO:0000455">
    <property type="term" value="P:enzyme-directed rRNA pseudouridine synthesis"/>
    <property type="evidence" value="ECO:0007669"/>
    <property type="project" value="UniProtKB-ARBA"/>
</dbReference>
<dbReference type="SUPFAM" id="SSF55120">
    <property type="entry name" value="Pseudouridine synthase"/>
    <property type="match status" value="1"/>
</dbReference>
<dbReference type="PROSITE" id="PS50889">
    <property type="entry name" value="S4"/>
    <property type="match status" value="1"/>
</dbReference>
<dbReference type="Pfam" id="PF00849">
    <property type="entry name" value="PseudoU_synth_2"/>
    <property type="match status" value="1"/>
</dbReference>
<dbReference type="Proteomes" id="UP000580568">
    <property type="component" value="Unassembled WGS sequence"/>
</dbReference>